<dbReference type="InterPro" id="IPR052344">
    <property type="entry name" value="Transposase-related"/>
</dbReference>
<dbReference type="InterPro" id="IPR004291">
    <property type="entry name" value="Transposase_IS66_central"/>
</dbReference>
<accession>A0AAX2CHS7</accession>
<evidence type="ECO:0008006" key="6">
    <source>
        <dbReference type="Google" id="ProtNLM"/>
    </source>
</evidence>
<dbReference type="Proteomes" id="UP000242164">
    <property type="component" value="Unassembled WGS sequence"/>
</dbReference>
<evidence type="ECO:0000259" key="2">
    <source>
        <dbReference type="Pfam" id="PF03050"/>
    </source>
</evidence>
<feature type="domain" description="Transposase IS66 zinc-finger binding" evidence="3">
    <location>
        <begin position="38"/>
        <end position="84"/>
    </location>
</feature>
<reference evidence="4 5" key="1">
    <citation type="submission" date="2016-08" db="EMBL/GenBank/DDBJ databases">
        <authorList>
            <person name="Loux V."/>
            <person name="Rue O."/>
        </authorList>
    </citation>
    <scope>NUCLEOTIDE SEQUENCE [LARGE SCALE GENOMIC DNA]</scope>
    <source>
        <strain evidence="4 5">AFSSA_08CEB44bac</strain>
    </source>
</reference>
<name>A0AAX2CHS7_9BACI</name>
<evidence type="ECO:0000313" key="4">
    <source>
        <dbReference type="EMBL" id="SCL94843.1"/>
    </source>
</evidence>
<proteinExistence type="predicted"/>
<comment type="caution">
    <text evidence="4">The sequence shown here is derived from an EMBL/GenBank/DDBJ whole genome shotgun (WGS) entry which is preliminary data.</text>
</comment>
<feature type="region of interest" description="Disordered" evidence="1">
    <location>
        <begin position="1"/>
        <end position="21"/>
    </location>
</feature>
<evidence type="ECO:0000256" key="1">
    <source>
        <dbReference type="SAM" id="MobiDB-lite"/>
    </source>
</evidence>
<dbReference type="Pfam" id="PF13005">
    <property type="entry name" value="zf-IS66"/>
    <property type="match status" value="1"/>
</dbReference>
<dbReference type="PANTHER" id="PTHR33678">
    <property type="entry name" value="BLL1576 PROTEIN"/>
    <property type="match status" value="1"/>
</dbReference>
<dbReference type="Pfam" id="PF03050">
    <property type="entry name" value="DDE_Tnp_IS66"/>
    <property type="match status" value="1"/>
</dbReference>
<evidence type="ECO:0000259" key="3">
    <source>
        <dbReference type="Pfam" id="PF13005"/>
    </source>
</evidence>
<dbReference type="AlphaFoldDB" id="A0AAX2CHS7"/>
<feature type="compositionally biased region" description="Basic and acidic residues" evidence="1">
    <location>
        <begin position="1"/>
        <end position="12"/>
    </location>
</feature>
<evidence type="ECO:0000313" key="5">
    <source>
        <dbReference type="Proteomes" id="UP000242164"/>
    </source>
</evidence>
<sequence length="313" mass="36441">MKSLREITDRKTGGQAGHKGHTLHYSSNPDYVIRHYVTTCECCGKSLEHALVIQVKTRQVFDIPPIQLEVTQHETEVKKCRKCGTKTKSVFPEEVQHHVQYGVNVQSMVMYMMYYQLVPFARTKEFFHHFFNLSISEGTLWNMNRKFGTYLTKTFETQARNVLIQAPVIHFDETGLRSNRKTQWLHTLSTDHVTLQYVYEKRGTDAINEIDVLPKFQGIAVHDCLASYFVYEHCEHAVCNAHLLRDLKAIHEQTKQTWTQEMTEILILAKQERERQNTSLNPMAVAWMEDTYTAILEKGYRENATIANHDAEK</sequence>
<gene>
    <name evidence="4" type="ORF">BCB44BAC_02455</name>
</gene>
<protein>
    <recommendedName>
        <fullName evidence="6">Transposase IS66</fullName>
    </recommendedName>
</protein>
<organism evidence="4 5">
    <name type="scientific">Bacillus cytotoxicus</name>
    <dbReference type="NCBI Taxonomy" id="580165"/>
    <lineage>
        <taxon>Bacteria</taxon>
        <taxon>Bacillati</taxon>
        <taxon>Bacillota</taxon>
        <taxon>Bacilli</taxon>
        <taxon>Bacillales</taxon>
        <taxon>Bacillaceae</taxon>
        <taxon>Bacillus</taxon>
        <taxon>Bacillus cereus group</taxon>
    </lineage>
</organism>
<dbReference type="EMBL" id="FMIK01000029">
    <property type="protein sequence ID" value="SCL94843.1"/>
    <property type="molecule type" value="Genomic_DNA"/>
</dbReference>
<feature type="domain" description="Transposase IS66 central" evidence="2">
    <location>
        <begin position="99"/>
        <end position="298"/>
    </location>
</feature>
<dbReference type="NCBIfam" id="NF033517">
    <property type="entry name" value="transpos_IS66"/>
    <property type="match status" value="1"/>
</dbReference>
<dbReference type="PANTHER" id="PTHR33678:SF1">
    <property type="entry name" value="BLL1576 PROTEIN"/>
    <property type="match status" value="1"/>
</dbReference>
<dbReference type="InterPro" id="IPR024474">
    <property type="entry name" value="Znf_dom_IS66"/>
</dbReference>